<dbReference type="GO" id="GO:0003677">
    <property type="term" value="F:DNA binding"/>
    <property type="evidence" value="ECO:0007669"/>
    <property type="project" value="InterPro"/>
</dbReference>
<comment type="caution">
    <text evidence="1">The sequence shown here is derived from an EMBL/GenBank/DDBJ whole genome shotgun (WGS) entry which is preliminary data.</text>
</comment>
<dbReference type="InterPro" id="IPR047650">
    <property type="entry name" value="Transpos_IS110"/>
</dbReference>
<dbReference type="GO" id="GO:0006313">
    <property type="term" value="P:DNA transposition"/>
    <property type="evidence" value="ECO:0007669"/>
    <property type="project" value="InterPro"/>
</dbReference>
<dbReference type="PANTHER" id="PTHR33055">
    <property type="entry name" value="TRANSPOSASE FOR INSERTION SEQUENCE ELEMENT IS1111A"/>
    <property type="match status" value="1"/>
</dbReference>
<evidence type="ECO:0000313" key="1">
    <source>
        <dbReference type="EMBL" id="MBB5537622.1"/>
    </source>
</evidence>
<name>A0A7W8UDZ3_9HYPH</name>
<dbReference type="AlphaFoldDB" id="A0A7W8UDZ3"/>
<protein>
    <submittedName>
        <fullName evidence="1">Transposase</fullName>
    </submittedName>
</protein>
<reference evidence="1 2" key="1">
    <citation type="submission" date="2020-08" db="EMBL/GenBank/DDBJ databases">
        <title>Genomic Encyclopedia of Type Strains, Phase IV (KMG-V): Genome sequencing to study the core and pangenomes of soil and plant-associated prokaryotes.</title>
        <authorList>
            <person name="Whitman W."/>
        </authorList>
    </citation>
    <scope>NUCLEOTIDE SEQUENCE [LARGE SCALE GENOMIC DNA]</scope>
    <source>
        <strain evidence="1 2">SEMIA 4084</strain>
    </source>
</reference>
<sequence>MKPVLRIGMDTSKNVFQLHGVDKGEETVIRRQLRRREMIKFFENLPPTLVAIEACGSSHHWGRLLGSFGHDVRLIPPQYVKPYVKRGKNDAADAEARCEAVSRPSMRFVPIKSRDQQAACMLMSVRERLSA</sequence>
<proteinExistence type="predicted"/>
<dbReference type="GO" id="GO:0004803">
    <property type="term" value="F:transposase activity"/>
    <property type="evidence" value="ECO:0007669"/>
    <property type="project" value="InterPro"/>
</dbReference>
<organism evidence="1 2">
    <name type="scientific">Rhizobium giardinii</name>
    <dbReference type="NCBI Taxonomy" id="56731"/>
    <lineage>
        <taxon>Bacteria</taxon>
        <taxon>Pseudomonadati</taxon>
        <taxon>Pseudomonadota</taxon>
        <taxon>Alphaproteobacteria</taxon>
        <taxon>Hyphomicrobiales</taxon>
        <taxon>Rhizobiaceae</taxon>
        <taxon>Rhizobium/Agrobacterium group</taxon>
        <taxon>Rhizobium</taxon>
    </lineage>
</organism>
<keyword evidence="2" id="KW-1185">Reference proteome</keyword>
<dbReference type="EMBL" id="JACHBK010000010">
    <property type="protein sequence ID" value="MBB5537622.1"/>
    <property type="molecule type" value="Genomic_DNA"/>
</dbReference>
<dbReference type="Proteomes" id="UP000585507">
    <property type="component" value="Unassembled WGS sequence"/>
</dbReference>
<dbReference type="PANTHER" id="PTHR33055:SF3">
    <property type="entry name" value="PUTATIVE TRANSPOSASE FOR IS117-RELATED"/>
    <property type="match status" value="1"/>
</dbReference>
<gene>
    <name evidence="1" type="ORF">GGD55_004342</name>
</gene>
<evidence type="ECO:0000313" key="2">
    <source>
        <dbReference type="Proteomes" id="UP000585507"/>
    </source>
</evidence>
<accession>A0A7W8UDZ3</accession>